<dbReference type="EMBL" id="SIJK02000034">
    <property type="protein sequence ID" value="MBP1467453.1"/>
    <property type="molecule type" value="Genomic_DNA"/>
</dbReference>
<protein>
    <submittedName>
        <fullName evidence="1">Uncharacterized protein</fullName>
    </submittedName>
</protein>
<proteinExistence type="predicted"/>
<evidence type="ECO:0000313" key="1">
    <source>
        <dbReference type="EMBL" id="MBP1467453.1"/>
    </source>
</evidence>
<evidence type="ECO:0000313" key="2">
    <source>
        <dbReference type="Proteomes" id="UP001193081"/>
    </source>
</evidence>
<dbReference type="RefSeq" id="WP_135479650.1">
    <property type="nucleotide sequence ID" value="NZ_SIJK02000034.1"/>
</dbReference>
<organism evidence="1 2">
    <name type="scientific">Candidatus Chloroploca mongolica</name>
    <dbReference type="NCBI Taxonomy" id="2528176"/>
    <lineage>
        <taxon>Bacteria</taxon>
        <taxon>Bacillati</taxon>
        <taxon>Chloroflexota</taxon>
        <taxon>Chloroflexia</taxon>
        <taxon>Chloroflexales</taxon>
        <taxon>Chloroflexineae</taxon>
        <taxon>Oscillochloridaceae</taxon>
        <taxon>Candidatus Chloroploca</taxon>
    </lineage>
</organism>
<sequence length="285" mass="33966">MRQLSDTFKNTLQHGFLRGLTTTVQQDKDLDLHIRDNYINVYYKGNALLKLTEKQKTRYQVEIHAKFLEKSPIPDLIDEDTTQHFLTQIPRLKAAISQHGKSSLEIEYEQLIIRANNREPRNTVEYFIVDRQYAINDARFDLTGIFWSRTHRKIGQQVNPCLMEVKFALNTDIKEIHLQIQQYYHYIKHKSMHISKEIETLFHQKLDLGLYEQGDERLKMMRTLTVSPNIDDFYFLIILVDYNPYSKLLPIEELKRLSFSNQIRIQYSGFAMWERNIQAFEPYSP</sequence>
<name>A0ABS4DDD3_9CHLR</name>
<dbReference type="Proteomes" id="UP001193081">
    <property type="component" value="Unassembled WGS sequence"/>
</dbReference>
<comment type="caution">
    <text evidence="1">The sequence shown here is derived from an EMBL/GenBank/DDBJ whole genome shotgun (WGS) entry which is preliminary data.</text>
</comment>
<accession>A0ABS4DDD3</accession>
<gene>
    <name evidence="1" type="ORF">EYB53_017195</name>
</gene>
<keyword evidence="2" id="KW-1185">Reference proteome</keyword>
<reference evidence="1 2" key="1">
    <citation type="submission" date="2021-03" db="EMBL/GenBank/DDBJ databases">
        <authorList>
            <person name="Grouzdev D.S."/>
        </authorList>
    </citation>
    <scope>NUCLEOTIDE SEQUENCE [LARGE SCALE GENOMIC DNA]</scope>
    <source>
        <strain evidence="1 2">M50-1</strain>
    </source>
</reference>